<dbReference type="PANTHER" id="PTHR35371:SF1">
    <property type="entry name" value="BLR7753 PROTEIN"/>
    <property type="match status" value="1"/>
</dbReference>
<feature type="transmembrane region" description="Helical" evidence="5">
    <location>
        <begin position="6"/>
        <end position="27"/>
    </location>
</feature>
<dbReference type="Gene3D" id="1.20.120.550">
    <property type="entry name" value="Membrane associated eicosanoid/glutathione metabolism-like domain"/>
    <property type="match status" value="1"/>
</dbReference>
<feature type="transmembrane region" description="Helical" evidence="5">
    <location>
        <begin position="80"/>
        <end position="100"/>
    </location>
</feature>
<evidence type="ECO:0008006" key="8">
    <source>
        <dbReference type="Google" id="ProtNLM"/>
    </source>
</evidence>
<dbReference type="PANTHER" id="PTHR35371">
    <property type="entry name" value="INNER MEMBRANE PROTEIN"/>
    <property type="match status" value="1"/>
</dbReference>
<keyword evidence="7" id="KW-1185">Reference proteome</keyword>
<evidence type="ECO:0000256" key="1">
    <source>
        <dbReference type="ARBA" id="ARBA00004370"/>
    </source>
</evidence>
<protein>
    <recommendedName>
        <fullName evidence="8">MAPEG family protein</fullName>
    </recommendedName>
</protein>
<dbReference type="Pfam" id="PF01124">
    <property type="entry name" value="MAPEG"/>
    <property type="match status" value="1"/>
</dbReference>
<evidence type="ECO:0000313" key="7">
    <source>
        <dbReference type="Proteomes" id="UP001399917"/>
    </source>
</evidence>
<proteinExistence type="predicted"/>
<dbReference type="EMBL" id="BAABDF010000004">
    <property type="protein sequence ID" value="GAA3861126.1"/>
    <property type="molecule type" value="Genomic_DNA"/>
</dbReference>
<evidence type="ECO:0000256" key="3">
    <source>
        <dbReference type="ARBA" id="ARBA00022989"/>
    </source>
</evidence>
<name>A0ABP7K093_9RHOB</name>
<gene>
    <name evidence="6" type="ORF">GCM10022404_09850</name>
</gene>
<accession>A0ABP7K093</accession>
<comment type="caution">
    <text evidence="6">The sequence shown here is derived from an EMBL/GenBank/DDBJ whole genome shotgun (WGS) entry which is preliminary data.</text>
</comment>
<evidence type="ECO:0000256" key="5">
    <source>
        <dbReference type="SAM" id="Phobius"/>
    </source>
</evidence>
<organism evidence="6 7">
    <name type="scientific">Celeribacter arenosi</name>
    <dbReference type="NCBI Taxonomy" id="792649"/>
    <lineage>
        <taxon>Bacteria</taxon>
        <taxon>Pseudomonadati</taxon>
        <taxon>Pseudomonadota</taxon>
        <taxon>Alphaproteobacteria</taxon>
        <taxon>Rhodobacterales</taxon>
        <taxon>Roseobacteraceae</taxon>
        <taxon>Celeribacter</taxon>
    </lineage>
</organism>
<feature type="transmembrane region" description="Helical" evidence="5">
    <location>
        <begin position="112"/>
        <end position="130"/>
    </location>
</feature>
<evidence type="ECO:0000256" key="4">
    <source>
        <dbReference type="ARBA" id="ARBA00023136"/>
    </source>
</evidence>
<dbReference type="InterPro" id="IPR023352">
    <property type="entry name" value="MAPEG-like_dom_sf"/>
</dbReference>
<sequence>MQEINVLFFIATITLIGVLVQHFSNVVGRGVSFAMQKNRPADFADGMLARAGNALRNGIESGMMMAPFVLILLLNDVSTAASRLAAAIYVLARIAYHVFYIAGVPMARSASWLISIIAICVMGYAAFTALGA</sequence>
<evidence type="ECO:0000313" key="6">
    <source>
        <dbReference type="EMBL" id="GAA3861126.1"/>
    </source>
</evidence>
<keyword evidence="3 5" id="KW-1133">Transmembrane helix</keyword>
<reference evidence="7" key="1">
    <citation type="journal article" date="2019" name="Int. J. Syst. Evol. Microbiol.">
        <title>The Global Catalogue of Microorganisms (GCM) 10K type strain sequencing project: providing services to taxonomists for standard genome sequencing and annotation.</title>
        <authorList>
            <consortium name="The Broad Institute Genomics Platform"/>
            <consortium name="The Broad Institute Genome Sequencing Center for Infectious Disease"/>
            <person name="Wu L."/>
            <person name="Ma J."/>
        </authorList>
    </citation>
    <scope>NUCLEOTIDE SEQUENCE [LARGE SCALE GENOMIC DNA]</scope>
    <source>
        <strain evidence="7">JCM 17190</strain>
    </source>
</reference>
<evidence type="ECO:0000256" key="2">
    <source>
        <dbReference type="ARBA" id="ARBA00022692"/>
    </source>
</evidence>
<dbReference type="Proteomes" id="UP001399917">
    <property type="component" value="Unassembled WGS sequence"/>
</dbReference>
<keyword evidence="4 5" id="KW-0472">Membrane</keyword>
<dbReference type="RefSeq" id="WP_344844318.1">
    <property type="nucleotide sequence ID" value="NZ_BAABDF010000004.1"/>
</dbReference>
<comment type="subcellular location">
    <subcellularLocation>
        <location evidence="1">Membrane</location>
    </subcellularLocation>
</comment>
<keyword evidence="2 5" id="KW-0812">Transmembrane</keyword>
<dbReference type="SUPFAM" id="SSF161084">
    <property type="entry name" value="MAPEG domain-like"/>
    <property type="match status" value="1"/>
</dbReference>
<dbReference type="InterPro" id="IPR001129">
    <property type="entry name" value="Membr-assoc_MAPEG"/>
</dbReference>